<dbReference type="Gene3D" id="3.90.550.10">
    <property type="entry name" value="Spore Coat Polysaccharide Biosynthesis Protein SpsA, Chain A"/>
    <property type="match status" value="1"/>
</dbReference>
<evidence type="ECO:0000313" key="20">
    <source>
        <dbReference type="RefSeq" id="XP_031405324.1"/>
    </source>
</evidence>
<feature type="domain" description="Nucleotidyl transferase" evidence="16">
    <location>
        <begin position="93"/>
        <end position="370"/>
    </location>
</feature>
<evidence type="ECO:0000256" key="13">
    <source>
        <dbReference type="ARBA" id="ARBA00022840"/>
    </source>
</evidence>
<keyword evidence="15" id="KW-0934">Plastid</keyword>
<dbReference type="RefSeq" id="XP_031405324.1">
    <property type="nucleotide sequence ID" value="XM_031549464.1"/>
</dbReference>
<dbReference type="GO" id="GO:0005978">
    <property type="term" value="P:glycogen biosynthetic process"/>
    <property type="evidence" value="ECO:0007669"/>
    <property type="project" value="InterPro"/>
</dbReference>
<dbReference type="SUPFAM" id="SSF51161">
    <property type="entry name" value="Trimeric LpxA-like enzymes"/>
    <property type="match status" value="1"/>
</dbReference>
<dbReference type="PROSITE" id="PS00809">
    <property type="entry name" value="ADP_GLC_PYROPHOSPH_2"/>
    <property type="match status" value="1"/>
</dbReference>
<evidence type="ECO:0000256" key="3">
    <source>
        <dbReference type="ARBA" id="ARBA00004229"/>
    </source>
</evidence>
<dbReference type="InterPro" id="IPR005836">
    <property type="entry name" value="ADP_Glu_pyroP_CS"/>
</dbReference>
<dbReference type="GO" id="GO:0019252">
    <property type="term" value="P:starch biosynthetic process"/>
    <property type="evidence" value="ECO:0007669"/>
    <property type="project" value="UniProtKB-UniPathway"/>
</dbReference>
<comment type="catalytic activity">
    <reaction evidence="1 15">
        <text>alpha-D-glucose 1-phosphate + ATP + H(+) = ADP-alpha-D-glucose + diphosphate</text>
        <dbReference type="Rhea" id="RHEA:12120"/>
        <dbReference type="ChEBI" id="CHEBI:15378"/>
        <dbReference type="ChEBI" id="CHEBI:30616"/>
        <dbReference type="ChEBI" id="CHEBI:33019"/>
        <dbReference type="ChEBI" id="CHEBI:57498"/>
        <dbReference type="ChEBI" id="CHEBI:58601"/>
        <dbReference type="EC" id="2.7.7.27"/>
    </reaction>
</comment>
<dbReference type="InterPro" id="IPR029044">
    <property type="entry name" value="Nucleotide-diphossugar_trans"/>
</dbReference>
<reference evidence="18" key="1">
    <citation type="journal article" date="2017" name="Plant J.">
        <title>The pomegranate (Punica granatum L.) genome and the genomics of punicalagin biosynthesis.</title>
        <authorList>
            <person name="Qin G."/>
            <person name="Xu C."/>
            <person name="Ming R."/>
            <person name="Tang H."/>
            <person name="Guyot R."/>
            <person name="Kramer E.M."/>
            <person name="Hu Y."/>
            <person name="Yi X."/>
            <person name="Qi Y."/>
            <person name="Xu X."/>
            <person name="Gao Z."/>
            <person name="Pan H."/>
            <person name="Jian J."/>
            <person name="Tian Y."/>
            <person name="Yue Z."/>
            <person name="Xu Y."/>
        </authorList>
    </citation>
    <scope>NUCLEOTIDE SEQUENCE [LARGE SCALE GENOMIC DNA]</scope>
    <source>
        <strain evidence="18">cv. Dabenzi</strain>
    </source>
</reference>
<evidence type="ECO:0000256" key="10">
    <source>
        <dbReference type="ARBA" id="ARBA00022679"/>
    </source>
</evidence>
<keyword evidence="12 15" id="KW-0547">Nucleotide-binding</keyword>
<comment type="function">
    <text evidence="2 15">This protein plays a role in synthesis of starch. It catalyzes the synthesis of the activated glycosyl donor, ADP-glucose from Glc-1-P and ATP.</text>
</comment>
<evidence type="ECO:0000313" key="19">
    <source>
        <dbReference type="Proteomes" id="UP000515151"/>
    </source>
</evidence>
<dbReference type="GO" id="GO:0009507">
    <property type="term" value="C:chloroplast"/>
    <property type="evidence" value="ECO:0007669"/>
    <property type="project" value="UniProtKB-SubCell"/>
</dbReference>
<dbReference type="PROSITE" id="PS00810">
    <property type="entry name" value="ADP_GLC_PYROPHOSPH_3"/>
    <property type="match status" value="1"/>
</dbReference>
<dbReference type="InterPro" id="IPR011831">
    <property type="entry name" value="ADP-Glc_PPase"/>
</dbReference>
<dbReference type="OrthoDB" id="1733332at2759"/>
<evidence type="ECO:0000256" key="2">
    <source>
        <dbReference type="ARBA" id="ARBA00002231"/>
    </source>
</evidence>
<dbReference type="Gene3D" id="2.160.10.10">
    <property type="entry name" value="Hexapeptide repeat proteins"/>
    <property type="match status" value="1"/>
</dbReference>
<dbReference type="InterPro" id="IPR011004">
    <property type="entry name" value="Trimer_LpxA-like_sf"/>
</dbReference>
<evidence type="ECO:0000256" key="14">
    <source>
        <dbReference type="ARBA" id="ARBA00022922"/>
    </source>
</evidence>
<evidence type="ECO:0000256" key="8">
    <source>
        <dbReference type="ARBA" id="ARBA00022528"/>
    </source>
</evidence>
<evidence type="ECO:0000259" key="16">
    <source>
        <dbReference type="Pfam" id="PF00483"/>
    </source>
</evidence>
<protein>
    <recommendedName>
        <fullName evidence="7 15">Glucose-1-phosphate adenylyltransferase</fullName>
        <ecNumber evidence="7 15">2.7.7.27</ecNumber>
    </recommendedName>
    <alternativeName>
        <fullName evidence="15">ADP-glucose pyrophosphorylase</fullName>
    </alternativeName>
</protein>
<dbReference type="Pfam" id="PF25247">
    <property type="entry name" value="LbH_GLGC"/>
    <property type="match status" value="1"/>
</dbReference>
<evidence type="ECO:0000256" key="4">
    <source>
        <dbReference type="ARBA" id="ARBA00004727"/>
    </source>
</evidence>
<dbReference type="RefSeq" id="XP_031405325.1">
    <property type="nucleotide sequence ID" value="XM_031549465.1"/>
</dbReference>
<evidence type="ECO:0000313" key="17">
    <source>
        <dbReference type="EMBL" id="OWM75047.1"/>
    </source>
</evidence>
<comment type="subunit">
    <text evidence="6 15">Heterotetramer.</text>
</comment>
<reference evidence="19" key="3">
    <citation type="journal article" date="2020" name="Plant Biotechnol. J.">
        <title>The pomegranate (Punica granatum L.) draft genome dissects genetic divergence between soft- and hard-seeded cultivars.</title>
        <authorList>
            <person name="Luo X."/>
            <person name="Li H."/>
            <person name="Wu Z."/>
            <person name="Yao W."/>
            <person name="Zhao P."/>
            <person name="Cao D."/>
            <person name="Yu H."/>
            <person name="Li K."/>
            <person name="Poudel K."/>
            <person name="Zhao D."/>
            <person name="Zhang F."/>
            <person name="Xia X."/>
            <person name="Chen L."/>
            <person name="Wang Q."/>
            <person name="Jing D."/>
            <person name="Cao S."/>
        </authorList>
    </citation>
    <scope>NUCLEOTIDE SEQUENCE [LARGE SCALE GENOMIC DNA]</scope>
</reference>
<evidence type="ECO:0000256" key="12">
    <source>
        <dbReference type="ARBA" id="ARBA00022741"/>
    </source>
</evidence>
<evidence type="ECO:0000256" key="5">
    <source>
        <dbReference type="ARBA" id="ARBA00010443"/>
    </source>
</evidence>
<dbReference type="PANTHER" id="PTHR43523">
    <property type="entry name" value="GLUCOSE-1-PHOSPHATE ADENYLYLTRANSFERASE-RELATED"/>
    <property type="match status" value="1"/>
</dbReference>
<keyword evidence="11 15" id="KW-0548">Nucleotidyltransferase</keyword>
<dbReference type="PROSITE" id="PS00808">
    <property type="entry name" value="ADP_GLC_PYROPHOSPH_1"/>
    <property type="match status" value="1"/>
</dbReference>
<dbReference type="EC" id="2.7.7.27" evidence="7 15"/>
<reference evidence="20 21" key="4">
    <citation type="submission" date="2025-04" db="UniProtKB">
        <authorList>
            <consortium name="RefSeq"/>
        </authorList>
    </citation>
    <scope>IDENTIFICATION</scope>
    <source>
        <tissue evidence="20 21">Leaf</tissue>
    </source>
</reference>
<comment type="similarity">
    <text evidence="5 15">Belongs to the bacterial/plant glucose-1-phosphate adenylyltransferase family.</text>
</comment>
<dbReference type="NCBIfam" id="NF002772">
    <property type="entry name" value="PRK02862.1"/>
    <property type="match status" value="1"/>
</dbReference>
<evidence type="ECO:0000256" key="7">
    <source>
        <dbReference type="ARBA" id="ARBA00012460"/>
    </source>
</evidence>
<accession>A0A218WQB0</accession>
<evidence type="ECO:0000256" key="15">
    <source>
        <dbReference type="RuleBase" id="RU362093"/>
    </source>
</evidence>
<dbReference type="InterPro" id="IPR005835">
    <property type="entry name" value="NTP_transferase_dom"/>
</dbReference>
<comment type="subcellular location">
    <subcellularLocation>
        <location evidence="3 15">Plastid</location>
        <location evidence="3 15">Chloroplast</location>
    </subcellularLocation>
</comment>
<evidence type="ECO:0000256" key="9">
    <source>
        <dbReference type="ARBA" id="ARBA00022533"/>
    </source>
</evidence>
<dbReference type="GO" id="GO:0008878">
    <property type="term" value="F:glucose-1-phosphate adenylyltransferase activity"/>
    <property type="evidence" value="ECO:0007669"/>
    <property type="project" value="UniProtKB-EC"/>
</dbReference>
<keyword evidence="13 15" id="KW-0067">ATP-binding</keyword>
<gene>
    <name evidence="20 21" type="primary">LOC116214144</name>
    <name evidence="17" type="ORF">CDL15_Pgr021398</name>
</gene>
<dbReference type="AlphaFoldDB" id="A0A218WQB0"/>
<dbReference type="UniPathway" id="UPA00152"/>
<dbReference type="Proteomes" id="UP000197138">
    <property type="component" value="Unassembled WGS sequence"/>
</dbReference>
<organism evidence="17 18">
    <name type="scientific">Punica granatum</name>
    <name type="common">Pomegranate</name>
    <dbReference type="NCBI Taxonomy" id="22663"/>
    <lineage>
        <taxon>Eukaryota</taxon>
        <taxon>Viridiplantae</taxon>
        <taxon>Streptophyta</taxon>
        <taxon>Embryophyta</taxon>
        <taxon>Tracheophyta</taxon>
        <taxon>Spermatophyta</taxon>
        <taxon>Magnoliopsida</taxon>
        <taxon>eudicotyledons</taxon>
        <taxon>Gunneridae</taxon>
        <taxon>Pentapetalae</taxon>
        <taxon>rosids</taxon>
        <taxon>malvids</taxon>
        <taxon>Myrtales</taxon>
        <taxon>Lythraceae</taxon>
        <taxon>Punica</taxon>
    </lineage>
</organism>
<keyword evidence="19" id="KW-1185">Reference proteome</keyword>
<comment type="pathway">
    <text evidence="4 15">Glycan biosynthesis; starch biosynthesis.</text>
</comment>
<dbReference type="NCBIfam" id="TIGR02091">
    <property type="entry name" value="glgC"/>
    <property type="match status" value="1"/>
</dbReference>
<evidence type="ECO:0000256" key="1">
    <source>
        <dbReference type="ARBA" id="ARBA00000956"/>
    </source>
</evidence>
<dbReference type="GeneID" id="116214144"/>
<dbReference type="GO" id="GO:0005524">
    <property type="term" value="F:ATP binding"/>
    <property type="evidence" value="ECO:0007669"/>
    <property type="project" value="UniProtKB-KW"/>
</dbReference>
<dbReference type="CDD" id="cd02508">
    <property type="entry name" value="ADP_Glucose_PP"/>
    <property type="match status" value="1"/>
</dbReference>
<proteinExistence type="inferred from homology"/>
<keyword evidence="10 15" id="KW-0808">Transferase</keyword>
<evidence type="ECO:0000313" key="21">
    <source>
        <dbReference type="RefSeq" id="XP_031405325.1"/>
    </source>
</evidence>
<dbReference type="Pfam" id="PF00483">
    <property type="entry name" value="NTP_transferase"/>
    <property type="match status" value="1"/>
</dbReference>
<evidence type="ECO:0000256" key="6">
    <source>
        <dbReference type="ARBA" id="ARBA00011680"/>
    </source>
</evidence>
<name>A0A218WQB0_PUNGR</name>
<dbReference type="PANTHER" id="PTHR43523:SF12">
    <property type="entry name" value="GLUCOSE-1-PHOSPHATE ADENYLYLTRANSFERASE LARGE SUBUNIT 1, CHLOROPLASTIC-RELATED"/>
    <property type="match status" value="1"/>
</dbReference>
<keyword evidence="8 15" id="KW-0150">Chloroplast</keyword>
<reference evidence="17" key="2">
    <citation type="submission" date="2017-06" db="EMBL/GenBank/DDBJ databases">
        <title>The pomegranate genome and the genomics of punicalagin biosynthesis.</title>
        <authorList>
            <person name="Xu C."/>
        </authorList>
    </citation>
    <scope>NUCLEOTIDE SEQUENCE [LARGE SCALE GENOMIC DNA]</scope>
    <source>
        <tissue evidence="17">Fresh leaf</tissue>
    </source>
</reference>
<dbReference type="CDD" id="cd04651">
    <property type="entry name" value="LbH_G1P_AT_C"/>
    <property type="match status" value="1"/>
</dbReference>
<dbReference type="SUPFAM" id="SSF53448">
    <property type="entry name" value="Nucleotide-diphospho-sugar transferases"/>
    <property type="match status" value="1"/>
</dbReference>
<sequence>MDSSRLTSLKPNALPRSRRGCFWGESVRGSWKNSNRFGTQGLTAPSNEKGFKHLKAGASVVRSVLTSDFDTEITKFQPPELETPKADPNKVASIILGGGAGTRLFPLTSRRAKPAVPIGGCYRLIDIPMSNCINSGIRKIFILTQFNSFSLNRHLSRTYNFDKGVHFADGFVEVLAATQTPGEAGNRWFQGTADAVRQFIWVFEDAKTKNVENIVILSGDHLYRMDYMDFVQKHIDTNADITVSCVPMDDSRASDYGLVKIDSTGRIVHFAEKPKGKDLRAMQVDTTILGLSKQDAARLPYIASMGVYVFKTEVLLKLLRWTYPSCNDFGSEIIPSAVMEHNVQAYLFRDYWEDIGTIKSFFDSNLALTEQPPNFEFYDPKTPFFTSPRFLPPTKVEKCRIVDAIISHGCFLQECSVEHSIVGVRSRLDYGVELKDTMMMGADYYQTESEIAAALAEGKVPVGVGRNTKIMNCIIDKNARIGKDVVIKNSDGVQEADRPEEGFYIRSGITVILKNATIKDGTII</sequence>
<dbReference type="FunFam" id="3.90.550.10:FF:000030">
    <property type="entry name" value="Glucose-1-phosphate adenylyltransferase"/>
    <property type="match status" value="1"/>
</dbReference>
<keyword evidence="14 15" id="KW-0750">Starch biosynthesis</keyword>
<dbReference type="FunFam" id="2.160.10.10:FF:000010">
    <property type="entry name" value="Glucose-1-phosphate adenylyltransferase"/>
    <property type="match status" value="1"/>
</dbReference>
<dbReference type="EMBL" id="MTKT01003414">
    <property type="protein sequence ID" value="OWM75047.1"/>
    <property type="molecule type" value="Genomic_DNA"/>
</dbReference>
<dbReference type="Proteomes" id="UP000515151">
    <property type="component" value="Chromosome 7"/>
</dbReference>
<keyword evidence="9" id="KW-0021">Allosteric enzyme</keyword>
<evidence type="ECO:0000313" key="18">
    <source>
        <dbReference type="Proteomes" id="UP000197138"/>
    </source>
</evidence>
<evidence type="ECO:0000256" key="11">
    <source>
        <dbReference type="ARBA" id="ARBA00022695"/>
    </source>
</evidence>